<protein>
    <recommendedName>
        <fullName evidence="3">PPIase cyclophilin-type domain-containing protein</fullName>
    </recommendedName>
</protein>
<dbReference type="Gene3D" id="2.40.100.10">
    <property type="entry name" value="Cyclophilin-like"/>
    <property type="match status" value="2"/>
</dbReference>
<dbReference type="SUPFAM" id="SSF50891">
    <property type="entry name" value="Cyclophilin-like"/>
    <property type="match status" value="2"/>
</dbReference>
<comment type="similarity">
    <text evidence="1">Belongs to the cyclophilin-type PPIase family.</text>
</comment>
<keyword evidence="5" id="KW-1185">Reference proteome</keyword>
<accession>A0ABQ7CT48</accession>
<evidence type="ECO:0000313" key="4">
    <source>
        <dbReference type="EMBL" id="KAF3563291.1"/>
    </source>
</evidence>
<evidence type="ECO:0000313" key="5">
    <source>
        <dbReference type="Proteomes" id="UP000266723"/>
    </source>
</evidence>
<sequence length="526" mass="57394">MASLSSMQMVHTSQIGVKSQLVSANRTSQSVCVGARSSGSALSSRLHYAASFPLKKQFSGAYATIKNQRTACVKSMAAEEEEVMEPQAKVTNKVYFDVEIGGEVAGRIVMGLFGEVMPKTVENYRMVHTSQIGVKSQLVSANRTSQSVCVGARSSGSALSSRLHYAASFPLKKQFSGAYATIKNQRTACVKSMAAEEEEVMEPQAKVTNKVYFDVEIGGEVAGRIVMGLFGEVMPKTVENYRVLCTDKTTFPADELFYKGKLLPLHLPPPTGTFTTPVTSNTPFESCTISPADSCQVLEYHMEFLETFRCNWSPKEMFKVIIGRATYRSDQSGATPSSHSDLPIRATLPERQGRVARVLITRRCENESGATSRSDTARSLPKHGATTRSDERRSLAFSSLGNARTSPERPLAATQRGRSRSMERLLGATSGDSVTGPLPIADSQKLSPTLRSMIKVKAMVAVFLRCSIGDGKSVNFWYNYWTDLGLLLTAFDHIGPYDLQISLEFLVCAAAVDGSWSLPPVRSEVM</sequence>
<reference evidence="4 5" key="1">
    <citation type="journal article" date="2020" name="BMC Genomics">
        <title>Intraspecific diversification of the crop wild relative Brassica cretica Lam. using demographic model selection.</title>
        <authorList>
            <person name="Kioukis A."/>
            <person name="Michalopoulou V.A."/>
            <person name="Briers L."/>
            <person name="Pirintsos S."/>
            <person name="Studholme D.J."/>
            <person name="Pavlidis P."/>
            <person name="Sarris P.F."/>
        </authorList>
    </citation>
    <scope>NUCLEOTIDE SEQUENCE [LARGE SCALE GENOMIC DNA]</scope>
    <source>
        <strain evidence="5">cv. PFS-1207/04</strain>
    </source>
</reference>
<feature type="compositionally biased region" description="Polar residues" evidence="2">
    <location>
        <begin position="329"/>
        <end position="340"/>
    </location>
</feature>
<organism evidence="4 5">
    <name type="scientific">Brassica cretica</name>
    <name type="common">Mustard</name>
    <dbReference type="NCBI Taxonomy" id="69181"/>
    <lineage>
        <taxon>Eukaryota</taxon>
        <taxon>Viridiplantae</taxon>
        <taxon>Streptophyta</taxon>
        <taxon>Embryophyta</taxon>
        <taxon>Tracheophyta</taxon>
        <taxon>Spermatophyta</taxon>
        <taxon>Magnoliopsida</taxon>
        <taxon>eudicotyledons</taxon>
        <taxon>Gunneridae</taxon>
        <taxon>Pentapetalae</taxon>
        <taxon>rosids</taxon>
        <taxon>malvids</taxon>
        <taxon>Brassicales</taxon>
        <taxon>Brassicaceae</taxon>
        <taxon>Brassiceae</taxon>
        <taxon>Brassica</taxon>
    </lineage>
</organism>
<dbReference type="Proteomes" id="UP000266723">
    <property type="component" value="Unassembled WGS sequence"/>
</dbReference>
<evidence type="ECO:0000259" key="3">
    <source>
        <dbReference type="PROSITE" id="PS50072"/>
    </source>
</evidence>
<dbReference type="InterPro" id="IPR029000">
    <property type="entry name" value="Cyclophilin-like_dom_sf"/>
</dbReference>
<dbReference type="EMBL" id="QGKV02000759">
    <property type="protein sequence ID" value="KAF3563291.1"/>
    <property type="molecule type" value="Genomic_DNA"/>
</dbReference>
<proteinExistence type="inferred from homology"/>
<evidence type="ECO:0000256" key="2">
    <source>
        <dbReference type="SAM" id="MobiDB-lite"/>
    </source>
</evidence>
<feature type="compositionally biased region" description="Polar residues" evidence="2">
    <location>
        <begin position="396"/>
        <end position="405"/>
    </location>
</feature>
<dbReference type="PROSITE" id="PS50072">
    <property type="entry name" value="CSA_PPIASE_2"/>
    <property type="match status" value="1"/>
</dbReference>
<feature type="region of interest" description="Disordered" evidence="2">
    <location>
        <begin position="362"/>
        <end position="421"/>
    </location>
</feature>
<evidence type="ECO:0000256" key="1">
    <source>
        <dbReference type="ARBA" id="ARBA00007365"/>
    </source>
</evidence>
<name>A0ABQ7CT48_BRACR</name>
<dbReference type="InterPro" id="IPR002130">
    <property type="entry name" value="Cyclophilin-type_PPIase_dom"/>
</dbReference>
<gene>
    <name evidence="4" type="ORF">DY000_02017927</name>
</gene>
<dbReference type="PANTHER" id="PTHR11071">
    <property type="entry name" value="PEPTIDYL-PROLYL CIS-TRANS ISOMERASE"/>
    <property type="match status" value="1"/>
</dbReference>
<feature type="region of interest" description="Disordered" evidence="2">
    <location>
        <begin position="329"/>
        <end position="348"/>
    </location>
</feature>
<feature type="domain" description="PPIase cyclophilin-type" evidence="3">
    <location>
        <begin position="212"/>
        <end position="260"/>
    </location>
</feature>
<dbReference type="PANTHER" id="PTHR11071:SF420">
    <property type="entry name" value="PEPTIDYL-PROLYL CIS-TRANS ISOMERASE CYP20-3, CHLOROPLASTIC"/>
    <property type="match status" value="1"/>
</dbReference>
<comment type="caution">
    <text evidence="4">The sequence shown here is derived from an EMBL/GenBank/DDBJ whole genome shotgun (WGS) entry which is preliminary data.</text>
</comment>